<dbReference type="EMBL" id="CAKKNE010000001">
    <property type="protein sequence ID" value="CAH0363963.1"/>
    <property type="molecule type" value="Genomic_DNA"/>
</dbReference>
<gene>
    <name evidence="3" type="ORF">PECAL_1P03070</name>
</gene>
<dbReference type="SUPFAM" id="SSF90112">
    <property type="entry name" value="Neurotransmitter-gated ion-channel transmembrane pore"/>
    <property type="match status" value="1"/>
</dbReference>
<evidence type="ECO:0000256" key="1">
    <source>
        <dbReference type="SAM" id="MobiDB-lite"/>
    </source>
</evidence>
<feature type="transmembrane region" description="Helical" evidence="2">
    <location>
        <begin position="421"/>
        <end position="446"/>
    </location>
</feature>
<dbReference type="GO" id="GO:0016020">
    <property type="term" value="C:membrane"/>
    <property type="evidence" value="ECO:0007669"/>
    <property type="project" value="InterPro"/>
</dbReference>
<evidence type="ECO:0000256" key="2">
    <source>
        <dbReference type="SAM" id="Phobius"/>
    </source>
</evidence>
<keyword evidence="2" id="KW-0472">Membrane</keyword>
<sequence>MMSTTTSRVQPLLDDEEEAAEGGLRRITGTDTSGDRDDEALPPVGGSIGVVSHPDGYQYVVKARLAVTVHALLDVVETSNTFSATVELALEWEVSEDQWIGCETFWRDHFIPKVLRVFFDNAKDRENLFAADANEDERVGRDDVGAPLVDSDTGKRARLFRLRRRRTVEFRQPLALQHYPFDYQVLAIRCVAEGAELFGRYFQLELMHPKRSNYGPGRHTIIEDADHVDDLDIESIFALDGRDIAKPGSERPRPQEYAVLLFVSRQYNSTLMNAIVPVFFMEMLSLIIYWVEPCDVADRAAITLTIFLAAVTFKTYMSTLLPALPYLTSVERFLLGGMVLLLGQGLFIARVGWYCVNGENTKGFHGHPWDWRFRHFEEDEDEAWRQSADGTNAAYWKEDDASYWLGSDAARRRMSVRWDQVAFYMTLSKALLTVLALFNRIFWLYYKLYRIDYEKAVAESLGDERALNKQSFLSYVARRARCCYSPAAAVRRRGAAHAEKTPRLEERRRRAVAFFRDLASQSLEGYTNPEVSHRPRVPKTKKAKPEMEATLDEDRCIIFDVGTGEAKAIAYEFVPETTAVKVKDLAKFKDGKVAVKDLCHDRDTSSFVDFVGETLTPRLVVSGSTKPDGSPENLWKLQGFSAVKHERAEGLYTVESWDSDDAKACDRGKGTAVVFVNREPYSPDLARERLERAAELKNKAVPAKDIKVGDRVRAKAAIRYARDADGSAVPVGDVSAPEAIVLPGAKGTAMSVAGSADAKFVRVRWDDHEDLGAALVKADDAIVEIVPEVVFRFWAHASIERSGDAKPRWRRSPLVVGTGSWYRTSKGGDRAVAHNLFGELRKKYDAAVVILSAIDEASYEETATLYAHKLMKWEPPDAVISGGSGSTQASCISPADIGDLVEYKGSEAQVVGRWRCEDGHVYEDGRQNRWWPRKRSGNEKEYCHGYAYDIQFEGKRHRVDEVERVLQRWGKGTKRQSTPHLIQCGNREGKDLILAATTVEEGCEAWEKVIKMRFHEAGFNRDSYIKSCTLMGACFYAAEYAEVPLKGTTVKIAKDKFEAHIRTLKNAAKKVERDEKTATTKDTLAKVKAPPYELGGRNAAQTLSNLMVQARICEMLGDGVSVRYVRDWKLPGADGVVEFRTTWSAGYYLQDLVRRRPYLLAAEDTGFQDLI</sequence>
<reference evidence="3" key="1">
    <citation type="submission" date="2021-11" db="EMBL/GenBank/DDBJ databases">
        <authorList>
            <consortium name="Genoscope - CEA"/>
            <person name="William W."/>
        </authorList>
    </citation>
    <scope>NUCLEOTIDE SEQUENCE</scope>
</reference>
<dbReference type="Proteomes" id="UP000789595">
    <property type="component" value="Unassembled WGS sequence"/>
</dbReference>
<comment type="caution">
    <text evidence="3">The sequence shown here is derived from an EMBL/GenBank/DDBJ whole genome shotgun (WGS) entry which is preliminary data.</text>
</comment>
<organism evidence="3 4">
    <name type="scientific">Pelagomonas calceolata</name>
    <dbReference type="NCBI Taxonomy" id="35677"/>
    <lineage>
        <taxon>Eukaryota</taxon>
        <taxon>Sar</taxon>
        <taxon>Stramenopiles</taxon>
        <taxon>Ochrophyta</taxon>
        <taxon>Pelagophyceae</taxon>
        <taxon>Pelagomonadales</taxon>
        <taxon>Pelagomonadaceae</taxon>
        <taxon>Pelagomonas</taxon>
    </lineage>
</organism>
<keyword evidence="2" id="KW-0812">Transmembrane</keyword>
<feature type="transmembrane region" description="Helical" evidence="2">
    <location>
        <begin position="271"/>
        <end position="291"/>
    </location>
</feature>
<dbReference type="GO" id="GO:0006811">
    <property type="term" value="P:monoatomic ion transport"/>
    <property type="evidence" value="ECO:0007669"/>
    <property type="project" value="InterPro"/>
</dbReference>
<dbReference type="InterPro" id="IPR036719">
    <property type="entry name" value="Neuro-gated_channel_TM_sf"/>
</dbReference>
<proteinExistence type="predicted"/>
<dbReference type="AlphaFoldDB" id="A0A8J2S362"/>
<keyword evidence="4" id="KW-1185">Reference proteome</keyword>
<accession>A0A8J2S362</accession>
<protein>
    <submittedName>
        <fullName evidence="3">Uncharacterized protein</fullName>
    </submittedName>
</protein>
<feature type="region of interest" description="Disordered" evidence="1">
    <location>
        <begin position="1"/>
        <end position="47"/>
    </location>
</feature>
<evidence type="ECO:0000313" key="3">
    <source>
        <dbReference type="EMBL" id="CAH0363963.1"/>
    </source>
</evidence>
<evidence type="ECO:0000313" key="4">
    <source>
        <dbReference type="Proteomes" id="UP000789595"/>
    </source>
</evidence>
<keyword evidence="2" id="KW-1133">Transmembrane helix</keyword>
<feature type="transmembrane region" description="Helical" evidence="2">
    <location>
        <begin position="333"/>
        <end position="356"/>
    </location>
</feature>
<feature type="region of interest" description="Disordered" evidence="1">
    <location>
        <begin position="527"/>
        <end position="546"/>
    </location>
</feature>
<dbReference type="OrthoDB" id="63195at2759"/>
<name>A0A8J2S362_9STRA</name>
<dbReference type="Gene3D" id="1.20.58.390">
    <property type="entry name" value="Neurotransmitter-gated ion-channel transmembrane domain"/>
    <property type="match status" value="1"/>
</dbReference>
<feature type="transmembrane region" description="Helical" evidence="2">
    <location>
        <begin position="303"/>
        <end position="327"/>
    </location>
</feature>
<dbReference type="InterPro" id="IPR038050">
    <property type="entry name" value="Neuro_actylchol_rec"/>
</dbReference>